<proteinExistence type="predicted"/>
<evidence type="ECO:0000259" key="2">
    <source>
        <dbReference type="Pfam" id="PF14416"/>
    </source>
</evidence>
<organism evidence="3 4">
    <name type="scientific">Flemingia macrophylla</name>
    <dbReference type="NCBI Taxonomy" id="520843"/>
    <lineage>
        <taxon>Eukaryota</taxon>
        <taxon>Viridiplantae</taxon>
        <taxon>Streptophyta</taxon>
        <taxon>Embryophyta</taxon>
        <taxon>Tracheophyta</taxon>
        <taxon>Spermatophyta</taxon>
        <taxon>Magnoliopsida</taxon>
        <taxon>eudicotyledons</taxon>
        <taxon>Gunneridae</taxon>
        <taxon>Pentapetalae</taxon>
        <taxon>rosids</taxon>
        <taxon>fabids</taxon>
        <taxon>Fabales</taxon>
        <taxon>Fabaceae</taxon>
        <taxon>Papilionoideae</taxon>
        <taxon>50 kb inversion clade</taxon>
        <taxon>NPAAA clade</taxon>
        <taxon>indigoferoid/millettioid clade</taxon>
        <taxon>Phaseoleae</taxon>
        <taxon>Flemingia</taxon>
    </lineage>
</organism>
<gene>
    <name evidence="3" type="ORF">Fmac_006764</name>
</gene>
<comment type="caution">
    <text evidence="3">The sequence shown here is derived from an EMBL/GenBank/DDBJ whole genome shotgun (WGS) entry which is preliminary data.</text>
</comment>
<sequence length="201" mass="22155">MERHRSFSLKPSRLLLFSFTVFSSFLFLSTFTIWLTNSTPSTHQQVHLHFNTSSSVGPPPLTVPPLTTFTKNFTVSGVKVPTLFENRLARTLSRSKSEPVRHRVGVGASNVNFTAMQEHGTSPERGPSNEGKKVVAGGLVGETQVPILTKIGQKRVKGCDLTKGYWVFDESYPLYSKASCPFVDEGFDCEGNGRLIETTLG</sequence>
<evidence type="ECO:0000256" key="1">
    <source>
        <dbReference type="SAM" id="Phobius"/>
    </source>
</evidence>
<dbReference type="Proteomes" id="UP001603857">
    <property type="component" value="Unassembled WGS sequence"/>
</dbReference>
<accession>A0ABD1NBK5</accession>
<keyword evidence="1" id="KW-0812">Transmembrane</keyword>
<protein>
    <recommendedName>
        <fullName evidence="2">Trichome birefringence-like N-terminal domain-containing protein</fullName>
    </recommendedName>
</protein>
<feature type="domain" description="Trichome birefringence-like N-terminal" evidence="2">
    <location>
        <begin position="158"/>
        <end position="194"/>
    </location>
</feature>
<reference evidence="3 4" key="1">
    <citation type="submission" date="2024-08" db="EMBL/GenBank/DDBJ databases">
        <title>Insights into the chromosomal genome structure of Flemingia macrophylla.</title>
        <authorList>
            <person name="Ding Y."/>
            <person name="Zhao Y."/>
            <person name="Bi W."/>
            <person name="Wu M."/>
            <person name="Zhao G."/>
            <person name="Gong Y."/>
            <person name="Li W."/>
            <person name="Zhang P."/>
        </authorList>
    </citation>
    <scope>NUCLEOTIDE SEQUENCE [LARGE SCALE GENOMIC DNA]</scope>
    <source>
        <strain evidence="3">DYQJB</strain>
        <tissue evidence="3">Leaf</tissue>
    </source>
</reference>
<dbReference type="EMBL" id="JBGMDY010000002">
    <property type="protein sequence ID" value="KAL2345479.1"/>
    <property type="molecule type" value="Genomic_DNA"/>
</dbReference>
<feature type="transmembrane region" description="Helical" evidence="1">
    <location>
        <begin position="12"/>
        <end position="35"/>
    </location>
</feature>
<evidence type="ECO:0000313" key="4">
    <source>
        <dbReference type="Proteomes" id="UP001603857"/>
    </source>
</evidence>
<keyword evidence="1" id="KW-0472">Membrane</keyword>
<dbReference type="AlphaFoldDB" id="A0ABD1NBK5"/>
<keyword evidence="4" id="KW-1185">Reference proteome</keyword>
<keyword evidence="1" id="KW-1133">Transmembrane helix</keyword>
<name>A0ABD1NBK5_9FABA</name>
<evidence type="ECO:0000313" key="3">
    <source>
        <dbReference type="EMBL" id="KAL2345479.1"/>
    </source>
</evidence>
<dbReference type="InterPro" id="IPR025846">
    <property type="entry name" value="TBL_N"/>
</dbReference>
<dbReference type="Pfam" id="PF14416">
    <property type="entry name" value="PMR5N"/>
    <property type="match status" value="1"/>
</dbReference>